<dbReference type="AlphaFoldDB" id="A0A8J1U912"/>
<sequence>MAQSSQFEALDGSADQEIDDITLGREGINMMLNNGFSEAEVLFKKYREFSPLMSYGYSFVNFMQALMTFEDAKLAAAMQDLQDTEKRCQVKDGFMSGIGNMFRGVKSEKPKLSAEEKLQRQIIIADCMICQAMLTFINQDITSYVKGGWILRKAWKIYEKIHKEITHLHNTAKGIIESQSSENLKAQGSSVDGNGVEEALEILNESDIPENNINGSNNTEKRTLKDLRSDSVQSNLLSLDFDGSTVEFSEETLERLLGSVNFGYGNFQLCISMVPPKILKLIEFLGFEGDRDVGLKALDHCSHSKDMKAPLARLGLLWYHTVIRQFFALDGADTNAGIPEAEIILEEVEKEYPDSALFLFYKGRLQRLKCELNAAMVTYEEALQKAEKQREIQIICLYEIGWGSVMRLKWQEGLKCFLRLREESRWSKAYYAYLSGICQGALGDVKGAYETFKEVPKLIKRKNNQIEAFCAKRVERYKKKAATQEHCVLLGLEVLYLWNVLPQCNKEDLENMKQECDKQMDKNVFHLRSLIEAALYKEQGENEIAIQCFEEAIARQNGMKDDLHVVAFATYEIASLLILSPETLEQGKKMLIKAKDKYKDYEFENRLNVRIHAALKRLKEKPAEK</sequence>
<dbReference type="Proteomes" id="UP000749559">
    <property type="component" value="Unassembled WGS sequence"/>
</dbReference>
<dbReference type="GO" id="GO:0060271">
    <property type="term" value="P:cilium assembly"/>
    <property type="evidence" value="ECO:0007669"/>
    <property type="project" value="TreeGrafter"/>
</dbReference>
<dbReference type="InterPro" id="IPR019412">
    <property type="entry name" value="IML2/TPR_39"/>
</dbReference>
<dbReference type="PANTHER" id="PTHR31859">
    <property type="entry name" value="TETRATRICOPEPTIDE REPEAT PROTEIN 39 FAMILY MEMBER"/>
    <property type="match status" value="1"/>
</dbReference>
<accession>A0A8J1U912</accession>
<reference evidence="1" key="1">
    <citation type="submission" date="2022-03" db="EMBL/GenBank/DDBJ databases">
        <authorList>
            <person name="Martin C."/>
        </authorList>
    </citation>
    <scope>NUCLEOTIDE SEQUENCE</scope>
</reference>
<organism evidence="1 2">
    <name type="scientific">Owenia fusiformis</name>
    <name type="common">Polychaete worm</name>
    <dbReference type="NCBI Taxonomy" id="6347"/>
    <lineage>
        <taxon>Eukaryota</taxon>
        <taxon>Metazoa</taxon>
        <taxon>Spiralia</taxon>
        <taxon>Lophotrochozoa</taxon>
        <taxon>Annelida</taxon>
        <taxon>Polychaeta</taxon>
        <taxon>Sedentaria</taxon>
        <taxon>Canalipalpata</taxon>
        <taxon>Sabellida</taxon>
        <taxon>Oweniida</taxon>
        <taxon>Oweniidae</taxon>
        <taxon>Owenia</taxon>
    </lineage>
</organism>
<dbReference type="EMBL" id="CAIIXF020000001">
    <property type="protein sequence ID" value="CAH1773689.1"/>
    <property type="molecule type" value="Genomic_DNA"/>
</dbReference>
<keyword evidence="2" id="KW-1185">Reference proteome</keyword>
<name>A0A8J1U912_OWEFU</name>
<gene>
    <name evidence="1" type="ORF">OFUS_LOCUS1255</name>
</gene>
<protein>
    <submittedName>
        <fullName evidence="1">Uncharacterized protein</fullName>
    </submittedName>
</protein>
<dbReference type="OrthoDB" id="2154985at2759"/>
<dbReference type="SUPFAM" id="SSF48452">
    <property type="entry name" value="TPR-like"/>
    <property type="match status" value="1"/>
</dbReference>
<evidence type="ECO:0000313" key="2">
    <source>
        <dbReference type="Proteomes" id="UP000749559"/>
    </source>
</evidence>
<dbReference type="Pfam" id="PF10300">
    <property type="entry name" value="Iml2-TPR_39"/>
    <property type="match status" value="1"/>
</dbReference>
<comment type="caution">
    <text evidence="1">The sequence shown here is derived from an EMBL/GenBank/DDBJ whole genome shotgun (WGS) entry which is preliminary data.</text>
</comment>
<dbReference type="InterPro" id="IPR011990">
    <property type="entry name" value="TPR-like_helical_dom_sf"/>
</dbReference>
<evidence type="ECO:0000313" key="1">
    <source>
        <dbReference type="EMBL" id="CAH1773689.1"/>
    </source>
</evidence>
<dbReference type="PANTHER" id="PTHR31859:SF1">
    <property type="entry name" value="TETRATRICOPEPTIDE REPEAT PROTEIN 39C"/>
    <property type="match status" value="1"/>
</dbReference>
<proteinExistence type="predicted"/>
<dbReference type="Gene3D" id="1.25.40.10">
    <property type="entry name" value="Tetratricopeptide repeat domain"/>
    <property type="match status" value="1"/>
</dbReference>